<dbReference type="EMBL" id="BBSA01000003">
    <property type="protein sequence ID" value="GAM61361.1"/>
    <property type="molecule type" value="Genomic_DNA"/>
</dbReference>
<accession>A0A0B8P546</accession>
<reference evidence="1 2" key="1">
    <citation type="submission" date="2015-01" db="EMBL/GenBank/DDBJ databases">
        <title>Vibrio sp. C5 JCM 19232 whole genome shotgun sequence.</title>
        <authorList>
            <person name="Sawabe T."/>
            <person name="Meirelles P."/>
            <person name="Feng G."/>
            <person name="Sayaka M."/>
            <person name="Hattori M."/>
            <person name="Ohkuma M."/>
        </authorList>
    </citation>
    <scope>NUCLEOTIDE SEQUENCE [LARGE SCALE GENOMIC DNA]</scope>
    <source>
        <strain evidence="1 2">JCM19232</strain>
    </source>
</reference>
<organism evidence="1 2">
    <name type="scientific">Vibrio ishigakensis</name>
    <dbReference type="NCBI Taxonomy" id="1481914"/>
    <lineage>
        <taxon>Bacteria</taxon>
        <taxon>Pseudomonadati</taxon>
        <taxon>Pseudomonadota</taxon>
        <taxon>Gammaproteobacteria</taxon>
        <taxon>Vibrionales</taxon>
        <taxon>Vibrionaceae</taxon>
        <taxon>Vibrio</taxon>
    </lineage>
</organism>
<comment type="caution">
    <text evidence="1">The sequence shown here is derived from an EMBL/GenBank/DDBJ whole genome shotgun (WGS) entry which is preliminary data.</text>
</comment>
<dbReference type="AlphaFoldDB" id="A0A0B8P546"/>
<sequence length="280" mass="32636">MDAGILLNSINYEANQAHIDVLKNTLEFNLGLRISNDLNDLIITPIFPKNHPTKIKKKILTHLTPNVIYQYDKCLALKHELGGFIRDLSFEKRNNKALSKGLKNIILYNEARLINTDLSILEERQYWMTHQDMELIVEYISLHNELVHCVEKSNRTVCKEIVIEIPTTFLEKYSEDHITNKTYSLINYLIPCHDIKLISINTATKNSDTNVKTAHFFIDGKNKKTNKYDISEYINYCNLGLYNNTFPMDKQTELSSAKFDNLLENMLHEKLKLKNMIRIK</sequence>
<protein>
    <submittedName>
        <fullName evidence="1">Uncharacterized protein</fullName>
    </submittedName>
</protein>
<gene>
    <name evidence="1" type="ORF">JCM19232_5662</name>
</gene>
<dbReference type="Proteomes" id="UP000031670">
    <property type="component" value="Unassembled WGS sequence"/>
</dbReference>
<name>A0A0B8P546_9VIBR</name>
<proteinExistence type="predicted"/>
<reference evidence="1 2" key="2">
    <citation type="submission" date="2015-01" db="EMBL/GenBank/DDBJ databases">
        <authorList>
            <consortium name="NBRP consortium"/>
            <person name="Sawabe T."/>
            <person name="Meirelles P."/>
            <person name="Feng G."/>
            <person name="Sayaka M."/>
            <person name="Hattori M."/>
            <person name="Ohkuma M."/>
        </authorList>
    </citation>
    <scope>NUCLEOTIDE SEQUENCE [LARGE SCALE GENOMIC DNA]</scope>
    <source>
        <strain evidence="1 2">JCM19232</strain>
    </source>
</reference>
<evidence type="ECO:0000313" key="1">
    <source>
        <dbReference type="EMBL" id="GAM61361.1"/>
    </source>
</evidence>
<evidence type="ECO:0000313" key="2">
    <source>
        <dbReference type="Proteomes" id="UP000031670"/>
    </source>
</evidence>